<dbReference type="AlphaFoldDB" id="A0A4Q2EHY6"/>
<dbReference type="RefSeq" id="WP_129457991.1">
    <property type="nucleotide sequence ID" value="NZ_PPCV01000002.1"/>
</dbReference>
<dbReference type="InterPro" id="IPR024705">
    <property type="entry name" value="Ssp411"/>
</dbReference>
<dbReference type="CDD" id="cd02955">
    <property type="entry name" value="SSP411"/>
    <property type="match status" value="1"/>
</dbReference>
<dbReference type="Pfam" id="PF03190">
    <property type="entry name" value="Thioredox_DsbH"/>
    <property type="match status" value="1"/>
</dbReference>
<evidence type="ECO:0000313" key="2">
    <source>
        <dbReference type="EMBL" id="RXW33091.1"/>
    </source>
</evidence>
<proteinExistence type="predicted"/>
<dbReference type="PIRSF" id="PIRSF006402">
    <property type="entry name" value="UCP006402_thioredoxin"/>
    <property type="match status" value="1"/>
</dbReference>
<dbReference type="Proteomes" id="UP000290624">
    <property type="component" value="Unassembled WGS sequence"/>
</dbReference>
<comment type="caution">
    <text evidence="2">The sequence shown here is derived from an EMBL/GenBank/DDBJ whole genome shotgun (WGS) entry which is preliminary data.</text>
</comment>
<dbReference type="Gene3D" id="3.40.30.10">
    <property type="entry name" value="Glutaredoxin"/>
    <property type="match status" value="1"/>
</dbReference>
<gene>
    <name evidence="2" type="ORF">C1706_04355</name>
</gene>
<dbReference type="OrthoDB" id="9762614at2"/>
<dbReference type="SUPFAM" id="SSF52833">
    <property type="entry name" value="Thioredoxin-like"/>
    <property type="match status" value="1"/>
</dbReference>
<dbReference type="SUPFAM" id="SSF48208">
    <property type="entry name" value="Six-hairpin glycosidases"/>
    <property type="match status" value="1"/>
</dbReference>
<evidence type="ECO:0000313" key="3">
    <source>
        <dbReference type="Proteomes" id="UP000290624"/>
    </source>
</evidence>
<dbReference type="EMBL" id="PPCV01000002">
    <property type="protein sequence ID" value="RXW33091.1"/>
    <property type="molecule type" value="Genomic_DNA"/>
</dbReference>
<dbReference type="InterPro" id="IPR036249">
    <property type="entry name" value="Thioredoxin-like_sf"/>
</dbReference>
<reference evidence="2 3" key="1">
    <citation type="submission" date="2018-01" db="EMBL/GenBank/DDBJ databases">
        <title>Lactibacter flavus gen. nov., sp. nov., a novel bacterium of the family Propionibacteriaceae isolated from raw milk and dairy products.</title>
        <authorList>
            <person name="Wenning M."/>
            <person name="Breitenwieser F."/>
            <person name="Huptas C."/>
            <person name="von Neubeck M."/>
            <person name="Busse H.-J."/>
            <person name="Scherer S."/>
        </authorList>
    </citation>
    <scope>NUCLEOTIDE SEQUENCE [LARGE SCALE GENOMIC DNA]</scope>
    <source>
        <strain evidence="2 3">VG341</strain>
    </source>
</reference>
<protein>
    <submittedName>
        <fullName evidence="2">Thioredoxin domain-containing protein</fullName>
    </submittedName>
</protein>
<organism evidence="2 3">
    <name type="scientific">Propioniciclava flava</name>
    <dbReference type="NCBI Taxonomy" id="2072026"/>
    <lineage>
        <taxon>Bacteria</taxon>
        <taxon>Bacillati</taxon>
        <taxon>Actinomycetota</taxon>
        <taxon>Actinomycetes</taxon>
        <taxon>Propionibacteriales</taxon>
        <taxon>Propionibacteriaceae</taxon>
        <taxon>Propioniciclava</taxon>
    </lineage>
</organism>
<accession>A0A4Q2EHY6</accession>
<dbReference type="InterPro" id="IPR004879">
    <property type="entry name" value="Ssp411-like_TRX"/>
</dbReference>
<evidence type="ECO:0000259" key="1">
    <source>
        <dbReference type="Pfam" id="PF03190"/>
    </source>
</evidence>
<feature type="domain" description="Spermatogenesis-associated protein 20-like TRX" evidence="1">
    <location>
        <begin position="2"/>
        <end position="163"/>
    </location>
</feature>
<keyword evidence="3" id="KW-1185">Reference proteome</keyword>
<dbReference type="InterPro" id="IPR008928">
    <property type="entry name" value="6-hairpin_glycosidase_sf"/>
</dbReference>
<sequence length="711" mass="76325">MPNRLADATSPYLLQHAANPVDWWPWGPEAFAEARRRDVPVLISIGYSACHWCHVMAHESFEDPAVAEVVNANFVAIKVDREERPDVDAVYMRATQALTGQGGWPMTVFATAEGLPYFAGTYFPPEPTDAQPSFTQVVDALAQAWRDRRGEVLESASAIADQLTTINAVPRTDTPPEVWPLIDALASDFDLLHGGFGGAPKFPSPLLIDALLVKGEAGTLDLAQRTLEAMARGGIHDQIGGGFHRYAVDAGWVVPHFEKMLYDNALLLGAYARGWRRTPQHDAQLRALFERVVRSLVGWLAREMTVPGGGFAASLDADSADIRGMAHEGIYYVWNPELLSDALGEEDADWAGHTFHVTSAGTFDHGLSTLQLRGAPDADRLTAVAARLLEVRGHRFAPPRDDKVIASWNGWAIDALLSAALIFGERSWLELARTAAEYLWSTHRVEGGWVRSSLNGVAGEAPGTAEDYGAAALAFARLAGVLGEASWLERAEALLADAVVRFDAPEGGFYDGAADDLYTRPRDVQDNPTPSGTMSLVAALRLVGLLADRPELIARADAAAATTWGTVEAAPRFAPAALADLLAADEARQGMRPALAVIVDADGDPLNEAARAVWRMAPAGTAIVSAPAGTPGFGDAFTGLAPAPDPDPEQGETGLLTHARIGASGQVSEAEEYDEHEIVTLPQTVYVTRNGHRFAPARAVQDARRALWSRA</sequence>
<dbReference type="Gene3D" id="1.50.10.20">
    <property type="match status" value="1"/>
</dbReference>
<dbReference type="PANTHER" id="PTHR42899">
    <property type="entry name" value="SPERMATOGENESIS-ASSOCIATED PROTEIN 20"/>
    <property type="match status" value="1"/>
</dbReference>
<name>A0A4Q2EHY6_9ACTN</name>
<dbReference type="GO" id="GO:0005975">
    <property type="term" value="P:carbohydrate metabolic process"/>
    <property type="evidence" value="ECO:0007669"/>
    <property type="project" value="InterPro"/>
</dbReference>
<dbReference type="PANTHER" id="PTHR42899:SF1">
    <property type="entry name" value="SPERMATOGENESIS-ASSOCIATED PROTEIN 20"/>
    <property type="match status" value="1"/>
</dbReference>